<keyword evidence="5" id="KW-1185">Reference proteome</keyword>
<protein>
    <submittedName>
        <fullName evidence="4">Tripartite tricarboxylate transporter TctB family protein</fullName>
    </submittedName>
</protein>
<proteinExistence type="predicted"/>
<evidence type="ECO:0000256" key="2">
    <source>
        <dbReference type="SAM" id="Phobius"/>
    </source>
</evidence>
<keyword evidence="2" id="KW-0472">Membrane</keyword>
<keyword evidence="2" id="KW-1133">Transmembrane helix</keyword>
<feature type="region of interest" description="Disordered" evidence="1">
    <location>
        <begin position="122"/>
        <end position="150"/>
    </location>
</feature>
<dbReference type="AlphaFoldDB" id="A0A6G8FGA8"/>
<feature type="domain" description="DUF1468" evidence="3">
    <location>
        <begin position="144"/>
        <end position="223"/>
    </location>
</feature>
<feature type="transmembrane region" description="Helical" evidence="2">
    <location>
        <begin position="157"/>
        <end position="188"/>
    </location>
</feature>
<accession>A0A6G8FGA8</accession>
<evidence type="ECO:0000313" key="4">
    <source>
        <dbReference type="EMBL" id="QIM15431.1"/>
    </source>
</evidence>
<sequence length="235" mass="24666">MTTSTQLNTEAIRVQRTPRWYTGRSELIVAAGVFALAGLLGYGTATMEVPEGTSWPGPQFFPTIVTAFLAVTAIALAVEVLRSSRRLHSAADATELSDAMLHDLGQIDATSELRVISPEMTVQRETGDGQPGTTSVGIAQPGNTEPSAEQRSDTTTVLVVLGMLAGFIVVMPFAGWLVSSAALFWGLAWAFGSKRGLFDVALAALIAGAIQLAFSAGLGLNLPAGILEGVFSWIN</sequence>
<dbReference type="KEGG" id="lins:G7067_01840"/>
<feature type="transmembrane region" description="Helical" evidence="2">
    <location>
        <begin position="21"/>
        <end position="40"/>
    </location>
</feature>
<evidence type="ECO:0000259" key="3">
    <source>
        <dbReference type="Pfam" id="PF07331"/>
    </source>
</evidence>
<dbReference type="Pfam" id="PF07331">
    <property type="entry name" value="TctB"/>
    <property type="match status" value="1"/>
</dbReference>
<gene>
    <name evidence="4" type="ORF">G7067_01840</name>
</gene>
<evidence type="ECO:0000256" key="1">
    <source>
        <dbReference type="SAM" id="MobiDB-lite"/>
    </source>
</evidence>
<name>A0A6G8FGA8_9MICO</name>
<dbReference type="Proteomes" id="UP000501387">
    <property type="component" value="Chromosome"/>
</dbReference>
<dbReference type="EMBL" id="CP049934">
    <property type="protein sequence ID" value="QIM15431.1"/>
    <property type="molecule type" value="Genomic_DNA"/>
</dbReference>
<feature type="transmembrane region" description="Helical" evidence="2">
    <location>
        <begin position="200"/>
        <end position="222"/>
    </location>
</feature>
<feature type="compositionally biased region" description="Polar residues" evidence="1">
    <location>
        <begin position="131"/>
        <end position="150"/>
    </location>
</feature>
<dbReference type="InterPro" id="IPR009936">
    <property type="entry name" value="DUF1468"/>
</dbReference>
<dbReference type="RefSeq" id="WP_166321521.1">
    <property type="nucleotide sequence ID" value="NZ_CP049934.1"/>
</dbReference>
<feature type="transmembrane region" description="Helical" evidence="2">
    <location>
        <begin position="60"/>
        <end position="81"/>
    </location>
</feature>
<organism evidence="4 5">
    <name type="scientific">Leucobacter insecticola</name>
    <dbReference type="NCBI Taxonomy" id="2714934"/>
    <lineage>
        <taxon>Bacteria</taxon>
        <taxon>Bacillati</taxon>
        <taxon>Actinomycetota</taxon>
        <taxon>Actinomycetes</taxon>
        <taxon>Micrococcales</taxon>
        <taxon>Microbacteriaceae</taxon>
        <taxon>Leucobacter</taxon>
    </lineage>
</organism>
<reference evidence="4 5" key="1">
    <citation type="submission" date="2020-03" db="EMBL/GenBank/DDBJ databases">
        <title>Leucobacter sp. nov., isolated from beetles.</title>
        <authorList>
            <person name="Hyun D.-W."/>
            <person name="Bae J.-W."/>
        </authorList>
    </citation>
    <scope>NUCLEOTIDE SEQUENCE [LARGE SCALE GENOMIC DNA]</scope>
    <source>
        <strain evidence="4 5">HDW9B</strain>
    </source>
</reference>
<evidence type="ECO:0000313" key="5">
    <source>
        <dbReference type="Proteomes" id="UP000501387"/>
    </source>
</evidence>
<keyword evidence="2" id="KW-0812">Transmembrane</keyword>